<dbReference type="SUPFAM" id="SSF46934">
    <property type="entry name" value="UBA-like"/>
    <property type="match status" value="1"/>
</dbReference>
<dbReference type="GO" id="GO:0005739">
    <property type="term" value="C:mitochondrion"/>
    <property type="evidence" value="ECO:0007669"/>
    <property type="project" value="UniProtKB-SubCell"/>
</dbReference>
<dbReference type="AlphaFoldDB" id="A0A8I6RM51"/>
<dbReference type="PANTHER" id="PTHR11741">
    <property type="entry name" value="ELONGATION FACTOR TS"/>
    <property type="match status" value="1"/>
</dbReference>
<comment type="similarity">
    <text evidence="1 6 7">Belongs to the EF-Ts family.</text>
</comment>
<sequence>MLKQFVRYLHAHGPLWASVSKSDLAKLRKKTGYTFANCKKALEVNNNDLSLAEKWLKEQAQTMGWAKATKLEGRTTLQGLIGLAVKENSAVAVEVNCETDFVARNKSFKSLVEVISNAYLKDVAQSTSSSLTKTLIDGKDLKQIHSTDGKSLGDHTALAISNLGENITIRRGMSIKTPSDMFLAVYAHPKPENPSGKVQFGKYGAVIVYQTSKNDNKVQQLVQQLCQHVIGMDPSKIGKLGEDEPLEDKDSETVMIHQEFLLDPSVTVGQLVEDAQIKIVDFIRLECGEAQKEEDKMQLSQC</sequence>
<dbReference type="InterPro" id="IPR018101">
    <property type="entry name" value="Transl_elong_Ts_CS"/>
</dbReference>
<dbReference type="FunFam" id="1.10.8.10:FF:000031">
    <property type="entry name" value="Elongation factor Ts, mitochondrial"/>
    <property type="match status" value="1"/>
</dbReference>
<evidence type="ECO:0000256" key="5">
    <source>
        <dbReference type="ARBA" id="ARBA00023128"/>
    </source>
</evidence>
<dbReference type="SUPFAM" id="SSF54713">
    <property type="entry name" value="Elongation factor Ts (EF-Ts), dimerisation domain"/>
    <property type="match status" value="1"/>
</dbReference>
<dbReference type="Gene3D" id="3.30.479.20">
    <property type="entry name" value="Elongation factor Ts, dimerisation domain"/>
    <property type="match status" value="2"/>
</dbReference>
<dbReference type="GO" id="GO:0070125">
    <property type="term" value="P:mitochondrial translational elongation"/>
    <property type="evidence" value="ECO:0007669"/>
    <property type="project" value="TreeGrafter"/>
</dbReference>
<dbReference type="EnsemblMetazoa" id="XM_014392394.2">
    <property type="protein sequence ID" value="XP_014247880.1"/>
    <property type="gene ID" value="LOC106665730"/>
</dbReference>
<evidence type="ECO:0000313" key="9">
    <source>
        <dbReference type="EnsemblMetazoa" id="XP_014247880.1"/>
    </source>
</evidence>
<dbReference type="NCBIfam" id="TIGR00116">
    <property type="entry name" value="tsf"/>
    <property type="match status" value="1"/>
</dbReference>
<dbReference type="InterPro" id="IPR009060">
    <property type="entry name" value="UBA-like_sf"/>
</dbReference>
<evidence type="ECO:0000256" key="4">
    <source>
        <dbReference type="ARBA" id="ARBA00022946"/>
    </source>
</evidence>
<feature type="domain" description="Translation elongation factor EFTs/EF1B dimerisation" evidence="8">
    <location>
        <begin position="90"/>
        <end position="237"/>
    </location>
</feature>
<accession>A0A8I6RM51</accession>
<evidence type="ECO:0000256" key="2">
    <source>
        <dbReference type="ARBA" id="ARBA00022768"/>
    </source>
</evidence>
<dbReference type="OMA" id="QEYMLDD"/>
<keyword evidence="2 6" id="KW-0251">Elongation factor</keyword>
<evidence type="ECO:0000256" key="6">
    <source>
        <dbReference type="HAMAP-Rule" id="MF_03135"/>
    </source>
</evidence>
<dbReference type="HAMAP" id="MF_00050">
    <property type="entry name" value="EF_Ts"/>
    <property type="match status" value="1"/>
</dbReference>
<dbReference type="Pfam" id="PF00889">
    <property type="entry name" value="EF_TS"/>
    <property type="match status" value="1"/>
</dbReference>
<dbReference type="Pfam" id="PF25025">
    <property type="entry name" value="EF-Ts_N"/>
    <property type="match status" value="1"/>
</dbReference>
<evidence type="ECO:0000259" key="8">
    <source>
        <dbReference type="Pfam" id="PF00889"/>
    </source>
</evidence>
<dbReference type="GO" id="GO:0003746">
    <property type="term" value="F:translation elongation factor activity"/>
    <property type="evidence" value="ECO:0007669"/>
    <property type="project" value="UniProtKB-UniRule"/>
</dbReference>
<organism evidence="9 10">
    <name type="scientific">Cimex lectularius</name>
    <name type="common">Bed bug</name>
    <name type="synonym">Acanthia lectularia</name>
    <dbReference type="NCBI Taxonomy" id="79782"/>
    <lineage>
        <taxon>Eukaryota</taxon>
        <taxon>Metazoa</taxon>
        <taxon>Ecdysozoa</taxon>
        <taxon>Arthropoda</taxon>
        <taxon>Hexapoda</taxon>
        <taxon>Insecta</taxon>
        <taxon>Pterygota</taxon>
        <taxon>Neoptera</taxon>
        <taxon>Paraneoptera</taxon>
        <taxon>Hemiptera</taxon>
        <taxon>Heteroptera</taxon>
        <taxon>Panheteroptera</taxon>
        <taxon>Cimicomorpha</taxon>
        <taxon>Cimicidae</taxon>
        <taxon>Cimex</taxon>
    </lineage>
</organism>
<evidence type="ECO:0000256" key="7">
    <source>
        <dbReference type="RuleBase" id="RU000642"/>
    </source>
</evidence>
<dbReference type="InterPro" id="IPR014039">
    <property type="entry name" value="Transl_elong_EFTs/EF1B_dimer"/>
</dbReference>
<keyword evidence="10" id="KW-1185">Reference proteome</keyword>
<evidence type="ECO:0000313" key="10">
    <source>
        <dbReference type="Proteomes" id="UP000494040"/>
    </source>
</evidence>
<dbReference type="InterPro" id="IPR001816">
    <property type="entry name" value="Transl_elong_EFTs/EF1B"/>
</dbReference>
<keyword evidence="4" id="KW-0809">Transit peptide</keyword>
<reference evidence="9" key="1">
    <citation type="submission" date="2022-01" db="UniProtKB">
        <authorList>
            <consortium name="EnsemblMetazoa"/>
        </authorList>
    </citation>
    <scope>IDENTIFICATION</scope>
</reference>
<keyword evidence="3 6" id="KW-0648">Protein biosynthesis</keyword>
<dbReference type="Proteomes" id="UP000494040">
    <property type="component" value="Unassembled WGS sequence"/>
</dbReference>
<gene>
    <name evidence="9" type="primary">106665730</name>
</gene>
<name>A0A8I6RM51_CIMLE</name>
<proteinExistence type="inferred from homology"/>
<evidence type="ECO:0000256" key="1">
    <source>
        <dbReference type="ARBA" id="ARBA00005532"/>
    </source>
</evidence>
<dbReference type="InterPro" id="IPR036402">
    <property type="entry name" value="EF-Ts_dimer_sf"/>
</dbReference>
<keyword evidence="5 6" id="KW-0496">Mitochondrion</keyword>
<comment type="function">
    <text evidence="6 7">Associates with the EF-Tu.GDP complex and induces the exchange of GDP to GTP. It remains bound to the aminoacyl-tRNA.EF-Tu.GTP complex up to the GTP hydrolysis stage on the ribosome.</text>
</comment>
<protein>
    <recommendedName>
        <fullName evidence="6">Elongation factor Ts, mitochondrial</fullName>
        <shortName evidence="6">EF-Ts</shortName>
        <shortName evidence="6">EF-TsMt</shortName>
    </recommendedName>
</protein>
<dbReference type="PANTHER" id="PTHR11741:SF0">
    <property type="entry name" value="ELONGATION FACTOR TS, MITOCHONDRIAL"/>
    <property type="match status" value="1"/>
</dbReference>
<dbReference type="KEGG" id="clec:106665730"/>
<dbReference type="CDD" id="cd14275">
    <property type="entry name" value="UBA_EF-Ts"/>
    <property type="match status" value="1"/>
</dbReference>
<dbReference type="OrthoDB" id="277235at2759"/>
<comment type="subcellular location">
    <subcellularLocation>
        <location evidence="6">Mitochondrion</location>
    </subcellularLocation>
</comment>
<dbReference type="PROSITE" id="PS01127">
    <property type="entry name" value="EF_TS_2"/>
    <property type="match status" value="1"/>
</dbReference>
<dbReference type="Gene3D" id="1.10.8.10">
    <property type="entry name" value="DNA helicase RuvA subunit, C-terminal domain"/>
    <property type="match status" value="1"/>
</dbReference>
<evidence type="ECO:0000256" key="3">
    <source>
        <dbReference type="ARBA" id="ARBA00022917"/>
    </source>
</evidence>